<name>A0ABD1Y301_9MARC</name>
<dbReference type="AlphaFoldDB" id="A0ABD1Y301"/>
<protein>
    <submittedName>
        <fullName evidence="1">Uncharacterized protein</fullName>
    </submittedName>
</protein>
<accession>A0ABD1Y301</accession>
<organism evidence="1 2">
    <name type="scientific">Riccia fluitans</name>
    <dbReference type="NCBI Taxonomy" id="41844"/>
    <lineage>
        <taxon>Eukaryota</taxon>
        <taxon>Viridiplantae</taxon>
        <taxon>Streptophyta</taxon>
        <taxon>Embryophyta</taxon>
        <taxon>Marchantiophyta</taxon>
        <taxon>Marchantiopsida</taxon>
        <taxon>Marchantiidae</taxon>
        <taxon>Marchantiales</taxon>
        <taxon>Ricciaceae</taxon>
        <taxon>Riccia</taxon>
    </lineage>
</organism>
<proteinExistence type="predicted"/>
<comment type="caution">
    <text evidence="1">The sequence shown here is derived from an EMBL/GenBank/DDBJ whole genome shotgun (WGS) entry which is preliminary data.</text>
</comment>
<sequence>MRAAADLHEFHLAGLLDQGLSSLRGLIGPRKSEHLVIAHNRKSLSRLQRKAFEGKGGSTEADSPLGLHA</sequence>
<dbReference type="Proteomes" id="UP001605036">
    <property type="component" value="Unassembled WGS sequence"/>
</dbReference>
<gene>
    <name evidence="1" type="ORF">R1flu_000232</name>
</gene>
<dbReference type="EMBL" id="JBHFFA010000006">
    <property type="protein sequence ID" value="KAL2620027.1"/>
    <property type="molecule type" value="Genomic_DNA"/>
</dbReference>
<evidence type="ECO:0000313" key="1">
    <source>
        <dbReference type="EMBL" id="KAL2620027.1"/>
    </source>
</evidence>
<reference evidence="1 2" key="1">
    <citation type="submission" date="2024-09" db="EMBL/GenBank/DDBJ databases">
        <title>Chromosome-scale assembly of Riccia fluitans.</title>
        <authorList>
            <person name="Paukszto L."/>
            <person name="Sawicki J."/>
            <person name="Karawczyk K."/>
            <person name="Piernik-Szablinska J."/>
            <person name="Szczecinska M."/>
            <person name="Mazdziarz M."/>
        </authorList>
    </citation>
    <scope>NUCLEOTIDE SEQUENCE [LARGE SCALE GENOMIC DNA]</scope>
    <source>
        <strain evidence="1">Rf_01</strain>
        <tissue evidence="1">Aerial parts of the thallus</tissue>
    </source>
</reference>
<keyword evidence="2" id="KW-1185">Reference proteome</keyword>
<evidence type="ECO:0000313" key="2">
    <source>
        <dbReference type="Proteomes" id="UP001605036"/>
    </source>
</evidence>